<accession>A0A2L0ID99</accession>
<evidence type="ECO:0000313" key="2">
    <source>
        <dbReference type="Proteomes" id="UP000238365"/>
    </source>
</evidence>
<dbReference type="Proteomes" id="UP000238365">
    <property type="component" value="Chromosome"/>
</dbReference>
<protein>
    <submittedName>
        <fullName evidence="1">Uncharacterized protein</fullName>
    </submittedName>
</protein>
<proteinExistence type="predicted"/>
<dbReference type="AlphaFoldDB" id="A0A2L0ID99"/>
<sequence>MKKRIVVLLLIIVAGVLYWRSTTRVTPEDRGYYAAIFCHVATRQSDSYIGAMRTLVEGGNSDYALHRTRFNQIAAERAVAAWQRIPEADKAPLLRDPQHCQQEISARFEK</sequence>
<keyword evidence="2" id="KW-1185">Reference proteome</keyword>
<dbReference type="KEGG" id="pgz:C2E15_05520"/>
<evidence type="ECO:0000313" key="1">
    <source>
        <dbReference type="EMBL" id="AUX92586.1"/>
    </source>
</evidence>
<gene>
    <name evidence="1" type="ORF">C2E15_05520</name>
</gene>
<dbReference type="RefSeq" id="WP_104956476.1">
    <property type="nucleotide sequence ID" value="NZ_CP026377.1"/>
</dbReference>
<reference evidence="1 2" key="1">
    <citation type="submission" date="2018-01" db="EMBL/GenBank/DDBJ databases">
        <title>Complete and assembled Genome of Pantoea gaviniae DSM22758T.</title>
        <authorList>
            <person name="Stevens M.J.A."/>
            <person name="Zurfluh K."/>
            <person name="Stephan R."/>
        </authorList>
    </citation>
    <scope>NUCLEOTIDE SEQUENCE [LARGE SCALE GENOMIC DNA]</scope>
    <source>
        <strain evidence="1 2">DSM 22758</strain>
    </source>
</reference>
<name>A0A2L0ID99_9GAMM</name>
<organism evidence="1 2">
    <name type="scientific">Mixta gaviniae</name>
    <dbReference type="NCBI Taxonomy" id="665914"/>
    <lineage>
        <taxon>Bacteria</taxon>
        <taxon>Pseudomonadati</taxon>
        <taxon>Pseudomonadota</taxon>
        <taxon>Gammaproteobacteria</taxon>
        <taxon>Enterobacterales</taxon>
        <taxon>Erwiniaceae</taxon>
        <taxon>Mixta</taxon>
    </lineage>
</organism>
<dbReference type="EMBL" id="CP026377">
    <property type="protein sequence ID" value="AUX92586.1"/>
    <property type="molecule type" value="Genomic_DNA"/>
</dbReference>